<proteinExistence type="predicted"/>
<name>A0AAV2PZ16_MEGNR</name>
<comment type="caution">
    <text evidence="2">The sequence shown here is derived from an EMBL/GenBank/DDBJ whole genome shotgun (WGS) entry which is preliminary data.</text>
</comment>
<keyword evidence="1" id="KW-0472">Membrane</keyword>
<keyword evidence="3" id="KW-1185">Reference proteome</keyword>
<protein>
    <submittedName>
        <fullName evidence="2">Uncharacterized protein</fullName>
    </submittedName>
</protein>
<sequence length="216" mass="24370">MEISMTSNQFSLKYWNTTALEYTVDQPVDKLFLHGSNISICRDKLPIWIVDRELSVTIPLQPSRQVENPSVRNIHVLNLQSYNDFTPCIAVAGNKTCLEEVKLLEPSPSQERMLDLHLELVTGFIHIYKEIGGKQENIAIFPKQGMKFIELTSNNSNFSATLNVFGEPKSSFHSIITENGFNAKNVEEPFDYGKIGYIFIGIGIGIAICVFIVILR</sequence>
<evidence type="ECO:0000313" key="3">
    <source>
        <dbReference type="Proteomes" id="UP001497623"/>
    </source>
</evidence>
<keyword evidence="1" id="KW-1133">Transmembrane helix</keyword>
<dbReference type="EMBL" id="CAXKWB010002062">
    <property type="protein sequence ID" value="CAL4066104.1"/>
    <property type="molecule type" value="Genomic_DNA"/>
</dbReference>
<feature type="transmembrane region" description="Helical" evidence="1">
    <location>
        <begin position="195"/>
        <end position="215"/>
    </location>
</feature>
<gene>
    <name evidence="2" type="ORF">MNOR_LOCUS5351</name>
</gene>
<organism evidence="2 3">
    <name type="scientific">Meganyctiphanes norvegica</name>
    <name type="common">Northern krill</name>
    <name type="synonym">Thysanopoda norvegica</name>
    <dbReference type="NCBI Taxonomy" id="48144"/>
    <lineage>
        <taxon>Eukaryota</taxon>
        <taxon>Metazoa</taxon>
        <taxon>Ecdysozoa</taxon>
        <taxon>Arthropoda</taxon>
        <taxon>Crustacea</taxon>
        <taxon>Multicrustacea</taxon>
        <taxon>Malacostraca</taxon>
        <taxon>Eumalacostraca</taxon>
        <taxon>Eucarida</taxon>
        <taxon>Euphausiacea</taxon>
        <taxon>Euphausiidae</taxon>
        <taxon>Meganyctiphanes</taxon>
    </lineage>
</organism>
<dbReference type="Proteomes" id="UP001497623">
    <property type="component" value="Unassembled WGS sequence"/>
</dbReference>
<reference evidence="2 3" key="1">
    <citation type="submission" date="2024-05" db="EMBL/GenBank/DDBJ databases">
        <authorList>
            <person name="Wallberg A."/>
        </authorList>
    </citation>
    <scope>NUCLEOTIDE SEQUENCE [LARGE SCALE GENOMIC DNA]</scope>
</reference>
<evidence type="ECO:0000313" key="2">
    <source>
        <dbReference type="EMBL" id="CAL4066104.1"/>
    </source>
</evidence>
<evidence type="ECO:0000256" key="1">
    <source>
        <dbReference type="SAM" id="Phobius"/>
    </source>
</evidence>
<dbReference type="AlphaFoldDB" id="A0AAV2PZ16"/>
<keyword evidence="1" id="KW-0812">Transmembrane</keyword>
<accession>A0AAV2PZ16</accession>